<dbReference type="EMBL" id="BROD01000001">
    <property type="protein sequence ID" value="GKX67642.1"/>
    <property type="molecule type" value="Genomic_DNA"/>
</dbReference>
<evidence type="ECO:0000313" key="2">
    <source>
        <dbReference type="Proteomes" id="UP001058074"/>
    </source>
</evidence>
<gene>
    <name evidence="1" type="ORF">rsdtw13_29000</name>
</gene>
<sequence>MFEQDYIKRLCESIGNMIVGFVAGKNAVTSKIEDENHDVKLSADDLLEMMVKKFLYEGKINEAEDLIFDSMHDRHSKKVYEIALDFYRQINEYSDEKLSKCNFSRAEIKDGLEELKALL</sequence>
<keyword evidence="2" id="KW-1185">Reference proteome</keyword>
<protein>
    <submittedName>
        <fullName evidence="1">Uncharacterized protein</fullName>
    </submittedName>
</protein>
<reference evidence="1" key="1">
    <citation type="journal article" date="2025" name="Int. J. Syst. Evol. Microbiol.">
        <title>Inconstantimicrobium mannanitabidum sp. nov., a novel member of the family Clostridiaceae isolated from anoxic soil under the treatment of reductive soil disinfestation.</title>
        <authorList>
            <person name="Ueki A."/>
            <person name="Tonouchi A."/>
            <person name="Honma S."/>
            <person name="Kaku N."/>
            <person name="Ueki K."/>
        </authorList>
    </citation>
    <scope>NUCLEOTIDE SEQUENCE</scope>
    <source>
        <strain evidence="1">TW13</strain>
    </source>
</reference>
<evidence type="ECO:0000313" key="1">
    <source>
        <dbReference type="EMBL" id="GKX67642.1"/>
    </source>
</evidence>
<dbReference type="Proteomes" id="UP001058074">
    <property type="component" value="Unassembled WGS sequence"/>
</dbReference>
<name>A0ACB5REF9_9CLOT</name>
<proteinExistence type="predicted"/>
<comment type="caution">
    <text evidence="1">The sequence shown here is derived from an EMBL/GenBank/DDBJ whole genome shotgun (WGS) entry which is preliminary data.</text>
</comment>
<accession>A0ACB5REF9</accession>
<organism evidence="1 2">
    <name type="scientific">Inconstantimicrobium mannanitabidum</name>
    <dbReference type="NCBI Taxonomy" id="1604901"/>
    <lineage>
        <taxon>Bacteria</taxon>
        <taxon>Bacillati</taxon>
        <taxon>Bacillota</taxon>
        <taxon>Clostridia</taxon>
        <taxon>Eubacteriales</taxon>
        <taxon>Clostridiaceae</taxon>
        <taxon>Inconstantimicrobium</taxon>
    </lineage>
</organism>